<reference evidence="11 12" key="1">
    <citation type="submission" date="2023-10" db="EMBL/GenBank/DDBJ databases">
        <title>Characteristics and mechanism of a salt-tolerant marine origin heterotrophic nitrifying- aerobic denitrifying bacteria Marinobacter xestospongiae HN1.</title>
        <authorList>
            <person name="Qi R."/>
        </authorList>
    </citation>
    <scope>NUCLEOTIDE SEQUENCE [LARGE SCALE GENOMIC DNA]</scope>
    <source>
        <strain evidence="11 12">HN1</strain>
    </source>
</reference>
<sequence length="206" mass="22923">MSDCISPSDAALARRLIELTQAGLPVVAEPWQWLAAELSLTEAETLALLTRLQQGGAIRRVAAVPNHYRLGYRYNGMTVWDVDDDQVDRLGALIGREPGVSHCYRRPRRLPVWHYNLFAMIHGRSQQELDQQRAHLRQLLGAARRSDDMLVSSRILKKTGVRLPETLARTLSGTPGEPSQHSARRSTGQSALQPNPNPDTGSDHHA</sequence>
<evidence type="ECO:0000259" key="9">
    <source>
        <dbReference type="Pfam" id="PF17805"/>
    </source>
</evidence>
<dbReference type="EMBL" id="JAWIIJ010000011">
    <property type="protein sequence ID" value="MDV2080082.1"/>
    <property type="molecule type" value="Genomic_DNA"/>
</dbReference>
<name>A0ABU3W0L8_9GAMM</name>
<evidence type="ECO:0000256" key="3">
    <source>
        <dbReference type="ARBA" id="ARBA00023457"/>
    </source>
</evidence>
<protein>
    <recommendedName>
        <fullName evidence="5">siroheme decarboxylase</fullName>
        <ecNumber evidence="5">4.1.1.111</ecNumber>
    </recommendedName>
</protein>
<comment type="caution">
    <text evidence="11">The sequence shown here is derived from an EMBL/GenBank/DDBJ whole genome shotgun (WGS) entry which is preliminary data.</text>
</comment>
<dbReference type="EC" id="4.1.1.111" evidence="5"/>
<keyword evidence="12" id="KW-1185">Reference proteome</keyword>
<dbReference type="InterPro" id="IPR050684">
    <property type="entry name" value="HTH-Siroheme_Decarb"/>
</dbReference>
<feature type="domain" description="Siroheme decarboxylase NirL-like HTH" evidence="10">
    <location>
        <begin position="14"/>
        <end position="59"/>
    </location>
</feature>
<evidence type="ECO:0000256" key="1">
    <source>
        <dbReference type="ARBA" id="ARBA00023239"/>
    </source>
</evidence>
<feature type="region of interest" description="Disordered" evidence="8">
    <location>
        <begin position="167"/>
        <end position="206"/>
    </location>
</feature>
<evidence type="ECO:0000256" key="7">
    <source>
        <dbReference type="ARBA" id="ARBA00048470"/>
    </source>
</evidence>
<dbReference type="InterPro" id="IPR040523">
    <property type="entry name" value="AsnC_trans_reg2"/>
</dbReference>
<comment type="subunit">
    <text evidence="4">Probably forms a complex composed of NirD, NirL, NirG and NirH. All proteins are required for the total conversion of siroheme to didecarboxysiroheme.</text>
</comment>
<comment type="pathway">
    <text evidence="2">Porphyrin-containing compound metabolism.</text>
</comment>
<accession>A0ABU3W0L8</accession>
<evidence type="ECO:0000259" key="10">
    <source>
        <dbReference type="Pfam" id="PF22451"/>
    </source>
</evidence>
<dbReference type="Pfam" id="PF22451">
    <property type="entry name" value="NirdL-like_HTH"/>
    <property type="match status" value="1"/>
</dbReference>
<evidence type="ECO:0000313" key="11">
    <source>
        <dbReference type="EMBL" id="MDV2080082.1"/>
    </source>
</evidence>
<dbReference type="InterPro" id="IPR053953">
    <property type="entry name" value="NirdL-like_HTH"/>
</dbReference>
<dbReference type="RefSeq" id="WP_316974536.1">
    <property type="nucleotide sequence ID" value="NZ_JAWIIJ010000011.1"/>
</dbReference>
<dbReference type="PANTHER" id="PTHR43413">
    <property type="entry name" value="TRANSCRIPTIONAL REGULATOR, ASNC FAMILY"/>
    <property type="match status" value="1"/>
</dbReference>
<evidence type="ECO:0000313" key="12">
    <source>
        <dbReference type="Proteomes" id="UP001269819"/>
    </source>
</evidence>
<comment type="function">
    <text evidence="6">Involved in heme d1 biosynthesis. Catalyzes the decarboxylation of siroheme into didecarboxysiroheme.</text>
</comment>
<comment type="catalytic activity">
    <reaction evidence="7">
        <text>siroheme + 2 H(+) = 12,18-didecarboxysiroheme + 2 CO2</text>
        <dbReference type="Rhea" id="RHEA:19093"/>
        <dbReference type="ChEBI" id="CHEBI:15378"/>
        <dbReference type="ChEBI" id="CHEBI:16526"/>
        <dbReference type="ChEBI" id="CHEBI:60052"/>
        <dbReference type="ChEBI" id="CHEBI:140497"/>
        <dbReference type="EC" id="4.1.1.111"/>
    </reaction>
</comment>
<feature type="compositionally biased region" description="Polar residues" evidence="8">
    <location>
        <begin position="169"/>
        <end position="200"/>
    </location>
</feature>
<dbReference type="PANTHER" id="PTHR43413:SF1">
    <property type="entry name" value="SIROHEME DECARBOXYLASE NIRL SUBUNIT"/>
    <property type="match status" value="1"/>
</dbReference>
<proteinExistence type="inferred from homology"/>
<organism evidence="11 12">
    <name type="scientific">Marinobacter xestospongiae</name>
    <dbReference type="NCBI Taxonomy" id="994319"/>
    <lineage>
        <taxon>Bacteria</taxon>
        <taxon>Pseudomonadati</taxon>
        <taxon>Pseudomonadota</taxon>
        <taxon>Gammaproteobacteria</taxon>
        <taxon>Pseudomonadales</taxon>
        <taxon>Marinobacteraceae</taxon>
        <taxon>Marinobacter</taxon>
    </lineage>
</organism>
<dbReference type="Proteomes" id="UP001269819">
    <property type="component" value="Unassembled WGS sequence"/>
</dbReference>
<evidence type="ECO:0000256" key="8">
    <source>
        <dbReference type="SAM" id="MobiDB-lite"/>
    </source>
</evidence>
<comment type="similarity">
    <text evidence="3">Belongs to the Ahb/Nir family.</text>
</comment>
<gene>
    <name evidence="11" type="ORF">RYS15_15460</name>
</gene>
<evidence type="ECO:0000256" key="4">
    <source>
        <dbReference type="ARBA" id="ARBA00023465"/>
    </source>
</evidence>
<evidence type="ECO:0000256" key="2">
    <source>
        <dbReference type="ARBA" id="ARBA00023444"/>
    </source>
</evidence>
<evidence type="ECO:0000256" key="6">
    <source>
        <dbReference type="ARBA" id="ARBA00045291"/>
    </source>
</evidence>
<dbReference type="Pfam" id="PF17805">
    <property type="entry name" value="AsnC_trans_reg2"/>
    <property type="match status" value="1"/>
</dbReference>
<keyword evidence="1" id="KW-0456">Lyase</keyword>
<evidence type="ECO:0000256" key="5">
    <source>
        <dbReference type="ARBA" id="ARBA00023471"/>
    </source>
</evidence>
<feature type="domain" description="Siroheme decarboxylase AsnC-like ligand binding" evidence="9">
    <location>
        <begin position="69"/>
        <end position="157"/>
    </location>
</feature>
<dbReference type="Gene3D" id="3.30.70.3460">
    <property type="match status" value="1"/>
</dbReference>